<dbReference type="EMBL" id="SPDV01000035">
    <property type="protein sequence ID" value="TFI57222.1"/>
    <property type="molecule type" value="Genomic_DNA"/>
</dbReference>
<name>A0A4Y8ZPN9_9SPHN</name>
<dbReference type="InterPro" id="IPR003772">
    <property type="entry name" value="YceD"/>
</dbReference>
<comment type="caution">
    <text evidence="1">The sequence shown here is derived from an EMBL/GenBank/DDBJ whole genome shotgun (WGS) entry which is preliminary data.</text>
</comment>
<reference evidence="1 2" key="1">
    <citation type="submission" date="2019-03" db="EMBL/GenBank/DDBJ databases">
        <title>Genome sequence of Sphingomonas sp. 17J27-24.</title>
        <authorList>
            <person name="Kim M."/>
            <person name="Maeng S."/>
            <person name="Sathiyaraj S."/>
        </authorList>
    </citation>
    <scope>NUCLEOTIDE SEQUENCE [LARGE SCALE GENOMIC DNA]</scope>
    <source>
        <strain evidence="1 2">17J27-24</strain>
    </source>
</reference>
<organism evidence="1 2">
    <name type="scientific">Sphingomonas parva</name>
    <dbReference type="NCBI Taxonomy" id="2555898"/>
    <lineage>
        <taxon>Bacteria</taxon>
        <taxon>Pseudomonadati</taxon>
        <taxon>Pseudomonadota</taxon>
        <taxon>Alphaproteobacteria</taxon>
        <taxon>Sphingomonadales</taxon>
        <taxon>Sphingomonadaceae</taxon>
        <taxon>Sphingomonas</taxon>
    </lineage>
</organism>
<evidence type="ECO:0000313" key="1">
    <source>
        <dbReference type="EMBL" id="TFI57222.1"/>
    </source>
</evidence>
<accession>A0A4Y8ZPN9</accession>
<dbReference type="OrthoDB" id="8443793at2"/>
<dbReference type="Proteomes" id="UP000298213">
    <property type="component" value="Unassembled WGS sequence"/>
</dbReference>
<evidence type="ECO:0000313" key="2">
    <source>
        <dbReference type="Proteomes" id="UP000298213"/>
    </source>
</evidence>
<proteinExistence type="predicted"/>
<keyword evidence="2" id="KW-1185">Reference proteome</keyword>
<dbReference type="Pfam" id="PF02620">
    <property type="entry name" value="YceD"/>
    <property type="match status" value="1"/>
</dbReference>
<sequence length="177" mass="18866">MSPEFSRTYRIDTLGQAPRQVSIDADEGERTALAARFGLVGIARLGAEATLSRNGETITARGTVTAAVTQSCVATGEPVEDAVEEEFRIEFRPHPESAGGEEEIELSEGEMDVVFYDAAAIDLGEAVAETVSLALNPFPRSPRAEEALRAAGVKSEEEARAERSPFAALAALKGDKR</sequence>
<protein>
    <submittedName>
        <fullName evidence="1">DUF177 domain-containing protein</fullName>
    </submittedName>
</protein>
<gene>
    <name evidence="1" type="ORF">E2493_16060</name>
</gene>
<dbReference type="RefSeq" id="WP_135088685.1">
    <property type="nucleotide sequence ID" value="NZ_SPDV01000035.1"/>
</dbReference>
<dbReference type="AlphaFoldDB" id="A0A4Y8ZPN9"/>